<dbReference type="PROSITE" id="PS50262">
    <property type="entry name" value="G_PROTEIN_RECEP_F1_2"/>
    <property type="match status" value="1"/>
</dbReference>
<name>A0A8S3UJI7_MYTED</name>
<dbReference type="InterPro" id="IPR000276">
    <property type="entry name" value="GPCR_Rhodpsn"/>
</dbReference>
<keyword evidence="10 14" id="KW-0675">Receptor</keyword>
<keyword evidence="6 16" id="KW-1133">Transmembrane helix</keyword>
<dbReference type="Pfam" id="PF00001">
    <property type="entry name" value="7tm_1"/>
    <property type="match status" value="1"/>
</dbReference>
<dbReference type="Gene3D" id="1.20.1070.10">
    <property type="entry name" value="Rhodopsin 7-helix transmembrane proteins"/>
    <property type="match status" value="1"/>
</dbReference>
<feature type="transmembrane region" description="Helical" evidence="16">
    <location>
        <begin position="91"/>
        <end position="114"/>
    </location>
</feature>
<dbReference type="GO" id="GO:0005886">
    <property type="term" value="C:plasma membrane"/>
    <property type="evidence" value="ECO:0007669"/>
    <property type="project" value="UniProtKB-SubCell"/>
</dbReference>
<organism evidence="18 19">
    <name type="scientific">Mytilus edulis</name>
    <name type="common">Blue mussel</name>
    <dbReference type="NCBI Taxonomy" id="6550"/>
    <lineage>
        <taxon>Eukaryota</taxon>
        <taxon>Metazoa</taxon>
        <taxon>Spiralia</taxon>
        <taxon>Lophotrochozoa</taxon>
        <taxon>Mollusca</taxon>
        <taxon>Bivalvia</taxon>
        <taxon>Autobranchia</taxon>
        <taxon>Pteriomorphia</taxon>
        <taxon>Mytilida</taxon>
        <taxon>Mytiloidea</taxon>
        <taxon>Mytilidae</taxon>
        <taxon>Mytilinae</taxon>
        <taxon>Mytilus</taxon>
    </lineage>
</organism>
<keyword evidence="12 14" id="KW-0807">Transducer</keyword>
<dbReference type="CDD" id="cd14981">
    <property type="entry name" value="7tmA_Prostanoid_R"/>
    <property type="match status" value="1"/>
</dbReference>
<dbReference type="PROSITE" id="PS00237">
    <property type="entry name" value="G_PROTEIN_RECEP_F1_1"/>
    <property type="match status" value="1"/>
</dbReference>
<evidence type="ECO:0000256" key="13">
    <source>
        <dbReference type="ARBA" id="ARBA00029815"/>
    </source>
</evidence>
<dbReference type="SUPFAM" id="SSF81321">
    <property type="entry name" value="Family A G protein-coupled receptor-like"/>
    <property type="match status" value="1"/>
</dbReference>
<dbReference type="GO" id="GO:0004960">
    <property type="term" value="F:thromboxane receptor activity"/>
    <property type="evidence" value="ECO:0007669"/>
    <property type="project" value="UniProtKB-ARBA"/>
</dbReference>
<evidence type="ECO:0000259" key="17">
    <source>
        <dbReference type="PROSITE" id="PS50262"/>
    </source>
</evidence>
<keyword evidence="4" id="KW-0597">Phosphoprotein</keyword>
<dbReference type="FunFam" id="1.20.1070.10:FF:000163">
    <property type="entry name" value="Thromboxane A2 receptor"/>
    <property type="match status" value="1"/>
</dbReference>
<feature type="region of interest" description="Disordered" evidence="15">
    <location>
        <begin position="383"/>
        <end position="428"/>
    </location>
</feature>
<evidence type="ECO:0000256" key="3">
    <source>
        <dbReference type="ARBA" id="ARBA00022475"/>
    </source>
</evidence>
<feature type="transmembrane region" description="Helical" evidence="16">
    <location>
        <begin position="129"/>
        <end position="150"/>
    </location>
</feature>
<evidence type="ECO:0000256" key="7">
    <source>
        <dbReference type="ARBA" id="ARBA00023040"/>
    </source>
</evidence>
<feature type="transmembrane region" description="Helical" evidence="16">
    <location>
        <begin position="269"/>
        <end position="289"/>
    </location>
</feature>
<evidence type="ECO:0000256" key="10">
    <source>
        <dbReference type="ARBA" id="ARBA00023170"/>
    </source>
</evidence>
<keyword evidence="3" id="KW-1003">Cell membrane</keyword>
<dbReference type="PANTHER" id="PTHR11866:SF16">
    <property type="entry name" value="PROSTAGLANDIN E2 RECEPTOR EP4 SUBTYPE-LIKE PROTEIN"/>
    <property type="match status" value="1"/>
</dbReference>
<dbReference type="SMART" id="SM01381">
    <property type="entry name" value="7TM_GPCR_Srsx"/>
    <property type="match status" value="1"/>
</dbReference>
<evidence type="ECO:0000256" key="6">
    <source>
        <dbReference type="ARBA" id="ARBA00022989"/>
    </source>
</evidence>
<dbReference type="OrthoDB" id="5959154at2759"/>
<evidence type="ECO:0000256" key="5">
    <source>
        <dbReference type="ARBA" id="ARBA00022692"/>
    </source>
</evidence>
<feature type="transmembrane region" description="Helical" evidence="16">
    <location>
        <begin position="170"/>
        <end position="191"/>
    </location>
</feature>
<evidence type="ECO:0000256" key="4">
    <source>
        <dbReference type="ARBA" id="ARBA00022553"/>
    </source>
</evidence>
<keyword evidence="5 14" id="KW-0812">Transmembrane</keyword>
<dbReference type="Proteomes" id="UP000683360">
    <property type="component" value="Unassembled WGS sequence"/>
</dbReference>
<dbReference type="AlphaFoldDB" id="A0A8S3UJI7"/>
<evidence type="ECO:0000256" key="14">
    <source>
        <dbReference type="RuleBase" id="RU000688"/>
    </source>
</evidence>
<evidence type="ECO:0000256" key="2">
    <source>
        <dbReference type="ARBA" id="ARBA00017628"/>
    </source>
</evidence>
<feature type="transmembrane region" description="Helical" evidence="16">
    <location>
        <begin position="56"/>
        <end position="79"/>
    </location>
</feature>
<evidence type="ECO:0000256" key="12">
    <source>
        <dbReference type="ARBA" id="ARBA00023224"/>
    </source>
</evidence>
<feature type="domain" description="G-protein coupled receptors family 1 profile" evidence="17">
    <location>
        <begin position="68"/>
        <end position="326"/>
    </location>
</feature>
<dbReference type="EMBL" id="CAJPWZ010002851">
    <property type="protein sequence ID" value="CAG2246270.1"/>
    <property type="molecule type" value="Genomic_DNA"/>
</dbReference>
<comment type="caution">
    <text evidence="18">The sequence shown here is derived from an EMBL/GenBank/DDBJ whole genome shotgun (WGS) entry which is preliminary data.</text>
</comment>
<dbReference type="PANTHER" id="PTHR11866">
    <property type="entry name" value="G-PROTEIN COUPLED RECEPTOR FAMILY 1 MEMBER"/>
    <property type="match status" value="1"/>
</dbReference>
<dbReference type="InterPro" id="IPR008365">
    <property type="entry name" value="Prostanoid_rcpt"/>
</dbReference>
<evidence type="ECO:0000256" key="9">
    <source>
        <dbReference type="ARBA" id="ARBA00023157"/>
    </source>
</evidence>
<dbReference type="GO" id="GO:0007189">
    <property type="term" value="P:adenylate cyclase-activating G protein-coupled receptor signaling pathway"/>
    <property type="evidence" value="ECO:0007669"/>
    <property type="project" value="TreeGrafter"/>
</dbReference>
<evidence type="ECO:0000313" key="19">
    <source>
        <dbReference type="Proteomes" id="UP000683360"/>
    </source>
</evidence>
<keyword evidence="11" id="KW-0325">Glycoprotein</keyword>
<comment type="similarity">
    <text evidence="14">Belongs to the G-protein coupled receptor 1 family.</text>
</comment>
<evidence type="ECO:0000256" key="16">
    <source>
        <dbReference type="SAM" id="Phobius"/>
    </source>
</evidence>
<keyword evidence="7 14" id="KW-0297">G-protein coupled receptor</keyword>
<evidence type="ECO:0000256" key="8">
    <source>
        <dbReference type="ARBA" id="ARBA00023136"/>
    </source>
</evidence>
<dbReference type="PRINTS" id="PR01788">
    <property type="entry name" value="PROSTANOIDR"/>
</dbReference>
<proteinExistence type="inferred from homology"/>
<evidence type="ECO:0000313" key="18">
    <source>
        <dbReference type="EMBL" id="CAG2246270.1"/>
    </source>
</evidence>
<feature type="transmembrane region" description="Helical" evidence="16">
    <location>
        <begin position="221"/>
        <end position="248"/>
    </location>
</feature>
<gene>
    <name evidence="18" type="ORF">MEDL_58262</name>
</gene>
<evidence type="ECO:0000256" key="1">
    <source>
        <dbReference type="ARBA" id="ARBA00004651"/>
    </source>
</evidence>
<accession>A0A8S3UJI7</accession>
<reference evidence="18" key="1">
    <citation type="submission" date="2021-03" db="EMBL/GenBank/DDBJ databases">
        <authorList>
            <person name="Bekaert M."/>
        </authorList>
    </citation>
    <scope>NUCLEOTIDE SEQUENCE</scope>
</reference>
<comment type="subcellular location">
    <subcellularLocation>
        <location evidence="1">Cell membrane</location>
        <topology evidence="1">Multi-pass membrane protein</topology>
    </subcellularLocation>
</comment>
<keyword evidence="8 16" id="KW-0472">Membrane</keyword>
<keyword evidence="9" id="KW-1015">Disulfide bond</keyword>
<evidence type="ECO:0000256" key="11">
    <source>
        <dbReference type="ARBA" id="ARBA00023180"/>
    </source>
</evidence>
<sequence>MDTTNTSVETEMNTTIVSNAITILGRSTLQTLLNATDNATVLPPTKCVGLSQRVPIVSVVSFVLGVIGNILAICVIFRSRKRRRLGVFHRLVVTLAFTDLFGIITTSPVVFAAFSGKVCLKTSESLCNYMAFMMIFAGLATVLIVGAMALDRYFAVLHPFKYNSVKKDFIVNLVISGIWLFSVLMSVLPIMGLGENVVHYPKSWCFYNFFGDRVEDKIYGYLYSILGLGIICLTAIMNLLVIVGIISGRRSVSRRGSISNKKSRSRKDISMSVFLVAIVLVFAVCWAPFMIRLIINQSRTVKRNNKADLNALILASWNQVLDPWVYLLFRHEMLKRFVHLVEKSRGGSALRRLVSLTGSFRSTSSGSEMTQNTESRQVQIDSCVGEEMSSKNGRKTETTDVSDERKPMTTDVSDERMIQDKVSISDEV</sequence>
<dbReference type="PRINTS" id="PR00237">
    <property type="entry name" value="GPCRRHODOPSN"/>
</dbReference>
<dbReference type="InterPro" id="IPR017452">
    <property type="entry name" value="GPCR_Rhodpsn_7TM"/>
</dbReference>
<dbReference type="GO" id="GO:0007204">
    <property type="term" value="P:positive regulation of cytosolic calcium ion concentration"/>
    <property type="evidence" value="ECO:0007669"/>
    <property type="project" value="TreeGrafter"/>
</dbReference>
<keyword evidence="19" id="KW-1185">Reference proteome</keyword>
<evidence type="ECO:0000256" key="15">
    <source>
        <dbReference type="SAM" id="MobiDB-lite"/>
    </source>
</evidence>
<feature type="compositionally biased region" description="Basic and acidic residues" evidence="15">
    <location>
        <begin position="394"/>
        <end position="419"/>
    </location>
</feature>
<protein>
    <recommendedName>
        <fullName evidence="2">Thromboxane A2 receptor</fullName>
    </recommendedName>
    <alternativeName>
        <fullName evidence="13">Prostanoid TP receptor</fullName>
    </alternativeName>
</protein>